<accession>S6B5G0</accession>
<evidence type="ECO:0008006" key="3">
    <source>
        <dbReference type="Google" id="ProtNLM"/>
    </source>
</evidence>
<feature type="signal peptide" evidence="1">
    <location>
        <begin position="1"/>
        <end position="17"/>
    </location>
</feature>
<evidence type="ECO:0000313" key="2">
    <source>
        <dbReference type="EMBL" id="BAN64231.1"/>
    </source>
</evidence>
<name>S6B5G0_BABBO</name>
<evidence type="ECO:0000256" key="1">
    <source>
        <dbReference type="SAM" id="SignalP"/>
    </source>
</evidence>
<reference evidence="2" key="1">
    <citation type="journal article" date="2014" name="BMC Genomics">
        <title>The Babesia bovis gene and promoter model: an update from full-length EST analysis.</title>
        <authorList>
            <person name="Yamagishi J."/>
            <person name="Wakaguri H."/>
            <person name="Yokoyama N."/>
            <person name="Yamashita R."/>
            <person name="Suzuki Y."/>
            <person name="Xuan X."/>
            <person name="Igarashi I."/>
        </authorList>
    </citation>
    <scope>NUCLEOTIDE SEQUENCE</scope>
    <source>
        <strain evidence="2">Texas</strain>
    </source>
</reference>
<sequence length="77" mass="8573">MLRCIQVLVHVVHGTQAAHSGTSSSTCLWTGWTVAQPSTKVMEYQEATESEDERLLQQELRAIAICNYSDSVSMFNP</sequence>
<protein>
    <recommendedName>
        <fullName evidence="3">Secreted protein</fullName>
    </recommendedName>
</protein>
<keyword evidence="1" id="KW-0732">Signal</keyword>
<dbReference type="AlphaFoldDB" id="S6B5G0"/>
<proteinExistence type="evidence at transcript level"/>
<organism evidence="2">
    <name type="scientific">Babesia bovis</name>
    <dbReference type="NCBI Taxonomy" id="5865"/>
    <lineage>
        <taxon>Eukaryota</taxon>
        <taxon>Sar</taxon>
        <taxon>Alveolata</taxon>
        <taxon>Apicomplexa</taxon>
        <taxon>Aconoidasida</taxon>
        <taxon>Piroplasmida</taxon>
        <taxon>Babesiidae</taxon>
        <taxon>Babesia</taxon>
    </lineage>
</organism>
<feature type="chain" id="PRO_5004546587" description="Secreted protein" evidence="1">
    <location>
        <begin position="18"/>
        <end position="77"/>
    </location>
</feature>
<dbReference type="EMBL" id="AK440437">
    <property type="protein sequence ID" value="BAN64231.1"/>
    <property type="molecule type" value="mRNA"/>
</dbReference>